<keyword evidence="4" id="KW-1185">Reference proteome</keyword>
<dbReference type="Proteomes" id="UP000236732">
    <property type="component" value="Unassembled WGS sequence"/>
</dbReference>
<dbReference type="InterPro" id="IPR036291">
    <property type="entry name" value="NAD(P)-bd_dom_sf"/>
</dbReference>
<dbReference type="OrthoDB" id="3566316at2"/>
<dbReference type="GO" id="GO:0016491">
    <property type="term" value="F:oxidoreductase activity"/>
    <property type="evidence" value="ECO:0007669"/>
    <property type="project" value="UniProtKB-KW"/>
</dbReference>
<reference evidence="3 4" key="1">
    <citation type="submission" date="2016-10" db="EMBL/GenBank/DDBJ databases">
        <authorList>
            <person name="de Groot N.N."/>
        </authorList>
    </citation>
    <scope>NUCLEOTIDE SEQUENCE [LARGE SCALE GENOMIC DNA]</scope>
    <source>
        <strain evidence="3 4">CGMCC 4.7037</strain>
    </source>
</reference>
<dbReference type="Pfam" id="PF13561">
    <property type="entry name" value="adh_short_C2"/>
    <property type="match status" value="1"/>
</dbReference>
<dbReference type="FunFam" id="3.40.50.720:FF:000084">
    <property type="entry name" value="Short-chain dehydrogenase reductase"/>
    <property type="match status" value="1"/>
</dbReference>
<dbReference type="PRINTS" id="PR00081">
    <property type="entry name" value="GDHRDH"/>
</dbReference>
<name>A0A1H6EFT5_9ACTN</name>
<dbReference type="InterPro" id="IPR002347">
    <property type="entry name" value="SDR_fam"/>
</dbReference>
<dbReference type="Gene3D" id="3.40.50.720">
    <property type="entry name" value="NAD(P)-binding Rossmann-like Domain"/>
    <property type="match status" value="1"/>
</dbReference>
<gene>
    <name evidence="3" type="ORF">SAMN05444920_11025</name>
</gene>
<dbReference type="RefSeq" id="WP_103959631.1">
    <property type="nucleotide sequence ID" value="NZ_FNVT01000010.1"/>
</dbReference>
<organism evidence="3 4">
    <name type="scientific">Nonomuraea solani</name>
    <dbReference type="NCBI Taxonomy" id="1144553"/>
    <lineage>
        <taxon>Bacteria</taxon>
        <taxon>Bacillati</taxon>
        <taxon>Actinomycetota</taxon>
        <taxon>Actinomycetes</taxon>
        <taxon>Streptosporangiales</taxon>
        <taxon>Streptosporangiaceae</taxon>
        <taxon>Nonomuraea</taxon>
    </lineage>
</organism>
<dbReference type="InterPro" id="IPR020904">
    <property type="entry name" value="Sc_DH/Rdtase_CS"/>
</dbReference>
<evidence type="ECO:0000313" key="3">
    <source>
        <dbReference type="EMBL" id="SEG96632.1"/>
    </source>
</evidence>
<evidence type="ECO:0000256" key="2">
    <source>
        <dbReference type="ARBA" id="ARBA00023002"/>
    </source>
</evidence>
<dbReference type="PROSITE" id="PS00061">
    <property type="entry name" value="ADH_SHORT"/>
    <property type="match status" value="1"/>
</dbReference>
<comment type="similarity">
    <text evidence="1">Belongs to the short-chain dehydrogenases/reductases (SDR) family.</text>
</comment>
<keyword evidence="2" id="KW-0560">Oxidoreductase</keyword>
<proteinExistence type="inferred from homology"/>
<dbReference type="AlphaFoldDB" id="A0A1H6EFT5"/>
<protein>
    <submittedName>
        <fullName evidence="3">NAD(P)-dependent dehydrogenase, short-chain alcohol dehydrogenase family</fullName>
    </submittedName>
</protein>
<accession>A0A1H6EFT5</accession>
<evidence type="ECO:0000313" key="4">
    <source>
        <dbReference type="Proteomes" id="UP000236732"/>
    </source>
</evidence>
<evidence type="ECO:0000256" key="1">
    <source>
        <dbReference type="ARBA" id="ARBA00006484"/>
    </source>
</evidence>
<dbReference type="CDD" id="cd05233">
    <property type="entry name" value="SDR_c"/>
    <property type="match status" value="1"/>
</dbReference>
<dbReference type="PANTHER" id="PTHR24321:SF14">
    <property type="entry name" value="SHORT-CHAIN TYPE DEHYDROGENASE_REDUCTASE BLR2146-RELATED"/>
    <property type="match status" value="1"/>
</dbReference>
<dbReference type="SUPFAM" id="SSF51735">
    <property type="entry name" value="NAD(P)-binding Rossmann-fold domains"/>
    <property type="match status" value="1"/>
</dbReference>
<dbReference type="PANTHER" id="PTHR24321">
    <property type="entry name" value="DEHYDROGENASES, SHORT CHAIN"/>
    <property type="match status" value="1"/>
</dbReference>
<sequence length="256" mass="26506">MRGLAGKRIVVCGGASGIGAATAERLVEEGAKVVVGDIDEAGAEETVKQITASGGTAVAVPFDLADEPSVRALFERAMAEFGGVDGLYNVGADLSVETLDADSDVVAMDPAIWRRTLEVNLIGYALTCRTAIPLLLEQGGGAIVNTSSGAANAAEPVRAAYAASKAGVNTLTRHIATRWGKKGIRCNGVAPGLVLSRTALSRLSEDFQELALQMTRSPRLGRPADLAAIVAFLLSDDAEWVNGQTWAIDGGGTLRD</sequence>
<dbReference type="EMBL" id="FNVT01000010">
    <property type="protein sequence ID" value="SEG96632.1"/>
    <property type="molecule type" value="Genomic_DNA"/>
</dbReference>